<evidence type="ECO:0000313" key="2">
    <source>
        <dbReference type="Proteomes" id="UP000626109"/>
    </source>
</evidence>
<dbReference type="AlphaFoldDB" id="A0A813KYP3"/>
<sequence>MAPRRKQKEKAPWWQFELSGVEVAVLVLAMLAVLRCCDVPVPFVDDAIARIKLVLHPPEVPPEAGSDVAATMAAAWAGQPMVFDDLLFQLRHYCAEGGGGSCTEWLEAVPLVAAAVRRGPGTWDRKPLKKAKTLELDRLLASVNSRSDASAKVRQALRAIGEELLDVAPKSIKKDLLAWDSPGAAKEDEVEVEL</sequence>
<comment type="caution">
    <text evidence="1">The sequence shown here is derived from an EMBL/GenBank/DDBJ whole genome shotgun (WGS) entry which is preliminary data.</text>
</comment>
<dbReference type="EMBL" id="CAJNNW010033304">
    <property type="protein sequence ID" value="CAE8718074.1"/>
    <property type="molecule type" value="Genomic_DNA"/>
</dbReference>
<reference evidence="1" key="1">
    <citation type="submission" date="2021-02" db="EMBL/GenBank/DDBJ databases">
        <authorList>
            <person name="Dougan E. K."/>
            <person name="Rhodes N."/>
            <person name="Thang M."/>
            <person name="Chan C."/>
        </authorList>
    </citation>
    <scope>NUCLEOTIDE SEQUENCE</scope>
</reference>
<name>A0A813KYP3_POLGL</name>
<proteinExistence type="predicted"/>
<dbReference type="Proteomes" id="UP000626109">
    <property type="component" value="Unassembled WGS sequence"/>
</dbReference>
<evidence type="ECO:0000313" key="1">
    <source>
        <dbReference type="EMBL" id="CAE8718074.1"/>
    </source>
</evidence>
<protein>
    <submittedName>
        <fullName evidence="1">Uncharacterized protein</fullName>
    </submittedName>
</protein>
<accession>A0A813KYP3</accession>
<gene>
    <name evidence="1" type="ORF">PGLA2088_LOCUS39872</name>
</gene>
<organism evidence="1 2">
    <name type="scientific">Polarella glacialis</name>
    <name type="common">Dinoflagellate</name>
    <dbReference type="NCBI Taxonomy" id="89957"/>
    <lineage>
        <taxon>Eukaryota</taxon>
        <taxon>Sar</taxon>
        <taxon>Alveolata</taxon>
        <taxon>Dinophyceae</taxon>
        <taxon>Suessiales</taxon>
        <taxon>Suessiaceae</taxon>
        <taxon>Polarella</taxon>
    </lineage>
</organism>